<reference evidence="1 2" key="1">
    <citation type="submission" date="2020-05" db="EMBL/GenBank/DDBJ databases">
        <title>Whole genome sequencing and identification of novel metabolites from Paenibacillus alvei strain JR949.</title>
        <authorList>
            <person name="Rajendhran J."/>
            <person name="Sree Pranav P."/>
            <person name="Mahalakshmi B."/>
            <person name="Karthikeyan R."/>
        </authorList>
    </citation>
    <scope>NUCLEOTIDE SEQUENCE [LARGE SCALE GENOMIC DNA]</scope>
    <source>
        <strain evidence="1 2">JR949</strain>
    </source>
</reference>
<proteinExistence type="predicted"/>
<dbReference type="EMBL" id="JABFOR010000014">
    <property type="protein sequence ID" value="NOJ71423.1"/>
    <property type="molecule type" value="Genomic_DNA"/>
</dbReference>
<comment type="caution">
    <text evidence="1">The sequence shown here is derived from an EMBL/GenBank/DDBJ whole genome shotgun (WGS) entry which is preliminary data.</text>
</comment>
<sequence>MAQCYVDQLNKLNRSVTATYEGLNRMQSTLDKELSAVYHEIEAATLDTQRGYQLIHRLQDVLKRRRVVKDELARIQAVRLVLDSSVNTVNERYQTIAKKSNRIRRSLNVTMTITDVVGEINITEGLTI</sequence>
<evidence type="ECO:0000313" key="1">
    <source>
        <dbReference type="EMBL" id="NOJ71423.1"/>
    </source>
</evidence>
<dbReference type="AlphaFoldDB" id="A0AAP7DI91"/>
<name>A0AAP7DI91_PAEAL</name>
<evidence type="ECO:0000313" key="2">
    <source>
        <dbReference type="Proteomes" id="UP000552038"/>
    </source>
</evidence>
<organism evidence="1 2">
    <name type="scientific">Paenibacillus alvei</name>
    <name type="common">Bacillus alvei</name>
    <dbReference type="NCBI Taxonomy" id="44250"/>
    <lineage>
        <taxon>Bacteria</taxon>
        <taxon>Bacillati</taxon>
        <taxon>Bacillota</taxon>
        <taxon>Bacilli</taxon>
        <taxon>Bacillales</taxon>
        <taxon>Paenibacillaceae</taxon>
        <taxon>Paenibacillus</taxon>
    </lineage>
</organism>
<dbReference type="RefSeq" id="WP_171416887.1">
    <property type="nucleotide sequence ID" value="NZ_JABFOR010000014.1"/>
</dbReference>
<accession>A0AAP7DI91</accession>
<gene>
    <name evidence="1" type="ORF">HMI46_12730</name>
</gene>
<dbReference type="Proteomes" id="UP000552038">
    <property type="component" value="Unassembled WGS sequence"/>
</dbReference>
<protein>
    <submittedName>
        <fullName evidence="1">Uncharacterized protein</fullName>
    </submittedName>
</protein>